<protein>
    <submittedName>
        <fullName evidence="7">SulP family inorganic anion transporter</fullName>
    </submittedName>
</protein>
<evidence type="ECO:0000256" key="5">
    <source>
        <dbReference type="SAM" id="Phobius"/>
    </source>
</evidence>
<feature type="transmembrane region" description="Helical" evidence="5">
    <location>
        <begin position="176"/>
        <end position="194"/>
    </location>
</feature>
<gene>
    <name evidence="7" type="ORF">EGT67_16545</name>
</gene>
<dbReference type="InterPro" id="IPR001902">
    <property type="entry name" value="SLC26A/SulP_fam"/>
</dbReference>
<evidence type="ECO:0000313" key="7">
    <source>
        <dbReference type="EMBL" id="RVW08517.1"/>
    </source>
</evidence>
<keyword evidence="8" id="KW-1185">Reference proteome</keyword>
<dbReference type="PROSITE" id="PS50801">
    <property type="entry name" value="STAS"/>
    <property type="match status" value="1"/>
</dbReference>
<keyword evidence="2 5" id="KW-0812">Transmembrane</keyword>
<dbReference type="EMBL" id="RKLP01000008">
    <property type="protein sequence ID" value="RVW08517.1"/>
    <property type="molecule type" value="Genomic_DNA"/>
</dbReference>
<dbReference type="InterPro" id="IPR011547">
    <property type="entry name" value="SLC26A/SulP_dom"/>
</dbReference>
<sequence>MAGVVGAVGSWVRSRLPERGSFKNDLVAGIPGAISSVPDGMASGVLAGINPVHGLYASFAGPLFGGLQTSTKLMVITTTSAAALAAGSAVADLPEADRSGAVVLLTLIAGLVMVVAALLRLGRYTRFVSHSVMTGFLTGIAVNIVLGQFPDLVGADASGSVAAAKFFDVISNPSSIDWHALVTGATALLLVVVLARTRLALFSSLLALVVPSAVVIGFGWDSVARVSDVGTIPTGLPLPVLPDFGAFSLELLGGALAVAVIVLVQGAGVAESAPNRDGSRSEPNTDFSAQGVGNIGSALFGGMPVGGSVGQTALNDSAGARGRWGAVWSGVWMLVILVVFSGLVGKVPMPTLAAVLVFAAVGSLRPREIRVILQSGPSSQIALATTFLATLLLPVAAAVGIGVALSLLLQLNQEAMDLSVVELVPADDGTLREQPAPRTLADGQIVVLDVYGSLFYAGARTLQARLPDPSGAANPEVVLRLRGRTTFGATFFSVVRDYAQRLDAVGGRLYLSGIAEPVSHDWDDDRLAGQGLALEVYSATDTIGESTRRAFDAAEHRLVRVTARADG</sequence>
<proteinExistence type="predicted"/>
<evidence type="ECO:0000313" key="8">
    <source>
        <dbReference type="Proteomes" id="UP000286208"/>
    </source>
</evidence>
<dbReference type="OrthoDB" id="9771198at2"/>
<dbReference type="AlphaFoldDB" id="A0A3S3E911"/>
<feature type="transmembrane region" description="Helical" evidence="5">
    <location>
        <begin position="331"/>
        <end position="361"/>
    </location>
</feature>
<evidence type="ECO:0000256" key="1">
    <source>
        <dbReference type="ARBA" id="ARBA00004141"/>
    </source>
</evidence>
<dbReference type="SUPFAM" id="SSF52091">
    <property type="entry name" value="SpoIIaa-like"/>
    <property type="match status" value="1"/>
</dbReference>
<dbReference type="GO" id="GO:0055085">
    <property type="term" value="P:transmembrane transport"/>
    <property type="evidence" value="ECO:0007669"/>
    <property type="project" value="InterPro"/>
</dbReference>
<keyword evidence="4 5" id="KW-0472">Membrane</keyword>
<dbReference type="Gene3D" id="3.30.750.24">
    <property type="entry name" value="STAS domain"/>
    <property type="match status" value="1"/>
</dbReference>
<feature type="transmembrane region" description="Helical" evidence="5">
    <location>
        <begin position="251"/>
        <end position="270"/>
    </location>
</feature>
<dbReference type="Proteomes" id="UP000286208">
    <property type="component" value="Unassembled WGS sequence"/>
</dbReference>
<feature type="transmembrane region" description="Helical" evidence="5">
    <location>
        <begin position="73"/>
        <end position="93"/>
    </location>
</feature>
<dbReference type="RefSeq" id="WP_127917170.1">
    <property type="nucleotide sequence ID" value="NZ_RKLP01000008.1"/>
</dbReference>
<dbReference type="PANTHER" id="PTHR11814">
    <property type="entry name" value="SULFATE TRANSPORTER"/>
    <property type="match status" value="1"/>
</dbReference>
<dbReference type="InterPro" id="IPR036513">
    <property type="entry name" value="STAS_dom_sf"/>
</dbReference>
<dbReference type="Pfam" id="PF00916">
    <property type="entry name" value="Sulfate_transp"/>
    <property type="match status" value="1"/>
</dbReference>
<feature type="transmembrane region" description="Helical" evidence="5">
    <location>
        <begin position="99"/>
        <end position="119"/>
    </location>
</feature>
<evidence type="ECO:0000259" key="6">
    <source>
        <dbReference type="PROSITE" id="PS50801"/>
    </source>
</evidence>
<evidence type="ECO:0000256" key="4">
    <source>
        <dbReference type="ARBA" id="ARBA00023136"/>
    </source>
</evidence>
<feature type="transmembrane region" description="Helical" evidence="5">
    <location>
        <begin position="201"/>
        <end position="220"/>
    </location>
</feature>
<organism evidence="7 8">
    <name type="scientific">Prescottella agglutinans</name>
    <dbReference type="NCBI Taxonomy" id="1644129"/>
    <lineage>
        <taxon>Bacteria</taxon>
        <taxon>Bacillati</taxon>
        <taxon>Actinomycetota</taxon>
        <taxon>Actinomycetes</taxon>
        <taxon>Mycobacteriales</taxon>
        <taxon>Nocardiaceae</taxon>
        <taxon>Prescottella</taxon>
    </lineage>
</organism>
<reference evidence="7 8" key="1">
    <citation type="submission" date="2018-11" db="EMBL/GenBank/DDBJ databases">
        <title>Rhodococcus spongicola sp. nov. and Rhodococcus xishaensis sp. nov. from marine sponges.</title>
        <authorList>
            <person name="Li L."/>
            <person name="Lin H.W."/>
        </authorList>
    </citation>
    <scope>NUCLEOTIDE SEQUENCE [LARGE SCALE GENOMIC DNA]</scope>
    <source>
        <strain evidence="7 8">CCTCC AB2014297</strain>
    </source>
</reference>
<name>A0A3S3E911_9NOCA</name>
<feature type="transmembrane region" description="Helical" evidence="5">
    <location>
        <begin position="381"/>
        <end position="409"/>
    </location>
</feature>
<keyword evidence="3 5" id="KW-1133">Transmembrane helix</keyword>
<accession>A0A3S3E911</accession>
<evidence type="ECO:0000256" key="2">
    <source>
        <dbReference type="ARBA" id="ARBA00022692"/>
    </source>
</evidence>
<comment type="caution">
    <text evidence="7">The sequence shown here is derived from an EMBL/GenBank/DDBJ whole genome shotgun (WGS) entry which is preliminary data.</text>
</comment>
<comment type="subcellular location">
    <subcellularLocation>
        <location evidence="1">Membrane</location>
        <topology evidence="1">Multi-pass membrane protein</topology>
    </subcellularLocation>
</comment>
<feature type="transmembrane region" description="Helical" evidence="5">
    <location>
        <begin position="131"/>
        <end position="149"/>
    </location>
</feature>
<feature type="domain" description="STAS" evidence="6">
    <location>
        <begin position="445"/>
        <end position="550"/>
    </location>
</feature>
<dbReference type="InterPro" id="IPR002645">
    <property type="entry name" value="STAS_dom"/>
</dbReference>
<dbReference type="GO" id="GO:0016020">
    <property type="term" value="C:membrane"/>
    <property type="evidence" value="ECO:0007669"/>
    <property type="project" value="UniProtKB-SubCell"/>
</dbReference>
<evidence type="ECO:0000256" key="3">
    <source>
        <dbReference type="ARBA" id="ARBA00022989"/>
    </source>
</evidence>